<accession>A0ABV7XD45</accession>
<evidence type="ECO:0000313" key="4">
    <source>
        <dbReference type="EMBL" id="MFC3714091.1"/>
    </source>
</evidence>
<dbReference type="NCBIfam" id="TIGR02595">
    <property type="entry name" value="PEP_CTERM"/>
    <property type="match status" value="1"/>
</dbReference>
<feature type="transmembrane region" description="Helical" evidence="1">
    <location>
        <begin position="194"/>
        <end position="215"/>
    </location>
</feature>
<dbReference type="EMBL" id="JBHRXV010000011">
    <property type="protein sequence ID" value="MFC3714091.1"/>
    <property type="molecule type" value="Genomic_DNA"/>
</dbReference>
<dbReference type="Proteomes" id="UP001595615">
    <property type="component" value="Unassembled WGS sequence"/>
</dbReference>
<dbReference type="Pfam" id="PF07589">
    <property type="entry name" value="PEP-CTERM"/>
    <property type="match status" value="1"/>
</dbReference>
<evidence type="ECO:0000256" key="2">
    <source>
        <dbReference type="SAM" id="SignalP"/>
    </source>
</evidence>
<feature type="signal peptide" evidence="2">
    <location>
        <begin position="1"/>
        <end position="23"/>
    </location>
</feature>
<protein>
    <submittedName>
        <fullName evidence="4">PEP-CTERM sorting domain-containing protein</fullName>
    </submittedName>
</protein>
<proteinExistence type="predicted"/>
<evidence type="ECO:0000313" key="5">
    <source>
        <dbReference type="Proteomes" id="UP001595615"/>
    </source>
</evidence>
<reference evidence="5" key="1">
    <citation type="journal article" date="2019" name="Int. J. Syst. Evol. Microbiol.">
        <title>The Global Catalogue of Microorganisms (GCM) 10K type strain sequencing project: providing services to taxonomists for standard genome sequencing and annotation.</title>
        <authorList>
            <consortium name="The Broad Institute Genomics Platform"/>
            <consortium name="The Broad Institute Genome Sequencing Center for Infectious Disease"/>
            <person name="Wu L."/>
            <person name="Ma J."/>
        </authorList>
    </citation>
    <scope>NUCLEOTIDE SEQUENCE [LARGE SCALE GENOMIC DNA]</scope>
    <source>
        <strain evidence="5">KCTC 42644</strain>
    </source>
</reference>
<keyword evidence="5" id="KW-1185">Reference proteome</keyword>
<keyword evidence="1" id="KW-0812">Transmembrane</keyword>
<keyword evidence="1" id="KW-1133">Transmembrane helix</keyword>
<feature type="domain" description="Ice-binding protein C-terminal" evidence="3">
    <location>
        <begin position="198"/>
        <end position="220"/>
    </location>
</feature>
<keyword evidence="2" id="KW-0732">Signal</keyword>
<comment type="caution">
    <text evidence="4">The sequence shown here is derived from an EMBL/GenBank/DDBJ whole genome shotgun (WGS) entry which is preliminary data.</text>
</comment>
<organism evidence="4 5">
    <name type="scientific">Sphingoaurantiacus capsulatus</name>
    <dbReference type="NCBI Taxonomy" id="1771310"/>
    <lineage>
        <taxon>Bacteria</taxon>
        <taxon>Pseudomonadati</taxon>
        <taxon>Pseudomonadota</taxon>
        <taxon>Alphaproteobacteria</taxon>
        <taxon>Sphingomonadales</taxon>
        <taxon>Sphingosinicellaceae</taxon>
        <taxon>Sphingoaurantiacus</taxon>
    </lineage>
</organism>
<sequence length="223" mass="23079">MADWGVKAVVAGALIGLAAPAHAAVIGFEDIATPGSNGADASFFGQNIHNSYQGYEWGFGTSGGFANRNFSDQMMGWGASTVANPAAVTAPIGTTGTKYAWSFFGPQSLWIDFRAATDANSVDVAGLVGAAWPGNSLTLQIFGYDANGLIVGATNQIALTTTMQSVTMGFSGIQFLEFRSDRNSSWFSVDQLDVGAAAVPAPGALALMGLGIAAIGSRRRRRV</sequence>
<evidence type="ECO:0000259" key="3">
    <source>
        <dbReference type="Pfam" id="PF07589"/>
    </source>
</evidence>
<name>A0ABV7XD45_9SPHN</name>
<feature type="chain" id="PRO_5046280096" evidence="2">
    <location>
        <begin position="24"/>
        <end position="223"/>
    </location>
</feature>
<dbReference type="RefSeq" id="WP_380863201.1">
    <property type="nucleotide sequence ID" value="NZ_JBHRXV010000011.1"/>
</dbReference>
<gene>
    <name evidence="4" type="ORF">ACFOMD_16085</name>
</gene>
<keyword evidence="1" id="KW-0472">Membrane</keyword>
<dbReference type="InterPro" id="IPR013424">
    <property type="entry name" value="Ice-binding_C"/>
</dbReference>
<evidence type="ECO:0000256" key="1">
    <source>
        <dbReference type="SAM" id="Phobius"/>
    </source>
</evidence>